<comment type="caution">
    <text evidence="14">The sequence shown here is derived from an EMBL/GenBank/DDBJ whole genome shotgun (WGS) entry which is preliminary data.</text>
</comment>
<keyword evidence="9" id="KW-0408">Iron</keyword>
<keyword evidence="11" id="KW-0234">DNA repair</keyword>
<comment type="similarity">
    <text evidence="3">Belongs to the Nth/MutY family.</text>
</comment>
<evidence type="ECO:0000256" key="5">
    <source>
        <dbReference type="ARBA" id="ARBA00022023"/>
    </source>
</evidence>
<dbReference type="EC" id="3.2.2.31" evidence="4"/>
<evidence type="ECO:0000256" key="1">
    <source>
        <dbReference type="ARBA" id="ARBA00000843"/>
    </source>
</evidence>
<evidence type="ECO:0000256" key="2">
    <source>
        <dbReference type="ARBA" id="ARBA00001966"/>
    </source>
</evidence>
<comment type="catalytic activity">
    <reaction evidence="1">
        <text>Hydrolyzes free adenine bases from 7,8-dihydro-8-oxoguanine:adenine mismatched double-stranded DNA, leaving an apurinic site.</text>
        <dbReference type="EC" id="3.2.2.31"/>
    </reaction>
</comment>
<dbReference type="PANTHER" id="PTHR42944">
    <property type="entry name" value="ADENINE DNA GLYCOSYLASE"/>
    <property type="match status" value="1"/>
</dbReference>
<evidence type="ECO:0000256" key="4">
    <source>
        <dbReference type="ARBA" id="ARBA00012045"/>
    </source>
</evidence>
<keyword evidence="15" id="KW-1185">Reference proteome</keyword>
<keyword evidence="6" id="KW-0479">Metal-binding</keyword>
<keyword evidence="12" id="KW-0326">Glycosidase</keyword>
<dbReference type="Pfam" id="PF00633">
    <property type="entry name" value="HHH"/>
    <property type="match status" value="1"/>
</dbReference>
<evidence type="ECO:0000256" key="11">
    <source>
        <dbReference type="ARBA" id="ARBA00023204"/>
    </source>
</evidence>
<dbReference type="EMBL" id="JBHSDK010000002">
    <property type="protein sequence ID" value="MFC4333956.1"/>
    <property type="molecule type" value="Genomic_DNA"/>
</dbReference>
<dbReference type="PANTHER" id="PTHR42944:SF1">
    <property type="entry name" value="ADENINE DNA GLYCOSYLASE"/>
    <property type="match status" value="1"/>
</dbReference>
<evidence type="ECO:0000313" key="14">
    <source>
        <dbReference type="EMBL" id="MFC4333956.1"/>
    </source>
</evidence>
<dbReference type="InterPro" id="IPR004036">
    <property type="entry name" value="Endonuclease-III-like_CS2"/>
</dbReference>
<comment type="cofactor">
    <cofactor evidence="2">
        <name>[4Fe-4S] cluster</name>
        <dbReference type="ChEBI" id="CHEBI:49883"/>
    </cofactor>
</comment>
<dbReference type="InterPro" id="IPR003265">
    <property type="entry name" value="HhH-GPD_domain"/>
</dbReference>
<evidence type="ECO:0000256" key="9">
    <source>
        <dbReference type="ARBA" id="ARBA00023004"/>
    </source>
</evidence>
<dbReference type="RefSeq" id="WP_380617694.1">
    <property type="nucleotide sequence ID" value="NZ_JBHSDK010000002.1"/>
</dbReference>
<dbReference type="SMART" id="SM00478">
    <property type="entry name" value="ENDO3c"/>
    <property type="match status" value="1"/>
</dbReference>
<dbReference type="CDD" id="cd00056">
    <property type="entry name" value="ENDO3c"/>
    <property type="match status" value="1"/>
</dbReference>
<evidence type="ECO:0000256" key="7">
    <source>
        <dbReference type="ARBA" id="ARBA00022763"/>
    </source>
</evidence>
<dbReference type="InterPro" id="IPR011257">
    <property type="entry name" value="DNA_glycosylase"/>
</dbReference>
<dbReference type="Pfam" id="PF00730">
    <property type="entry name" value="HhH-GPD"/>
    <property type="match status" value="1"/>
</dbReference>
<dbReference type="PROSITE" id="PS01155">
    <property type="entry name" value="ENDONUCLEASE_III_2"/>
    <property type="match status" value="1"/>
</dbReference>
<evidence type="ECO:0000256" key="12">
    <source>
        <dbReference type="ARBA" id="ARBA00023295"/>
    </source>
</evidence>
<keyword evidence="8" id="KW-0378">Hydrolase</keyword>
<keyword evidence="7" id="KW-0227">DNA damage</keyword>
<dbReference type="InterPro" id="IPR023170">
    <property type="entry name" value="HhH_base_excis_C"/>
</dbReference>
<evidence type="ECO:0000259" key="13">
    <source>
        <dbReference type="SMART" id="SM00478"/>
    </source>
</evidence>
<protein>
    <recommendedName>
        <fullName evidence="5">Adenine DNA glycosylase</fullName>
        <ecNumber evidence="4">3.2.2.31</ecNumber>
    </recommendedName>
</protein>
<evidence type="ECO:0000256" key="6">
    <source>
        <dbReference type="ARBA" id="ARBA00022723"/>
    </source>
</evidence>
<reference evidence="15" key="1">
    <citation type="journal article" date="2019" name="Int. J. Syst. Evol. Microbiol.">
        <title>The Global Catalogue of Microorganisms (GCM) 10K type strain sequencing project: providing services to taxonomists for standard genome sequencing and annotation.</title>
        <authorList>
            <consortium name="The Broad Institute Genomics Platform"/>
            <consortium name="The Broad Institute Genome Sequencing Center for Infectious Disease"/>
            <person name="Wu L."/>
            <person name="Ma J."/>
        </authorList>
    </citation>
    <scope>NUCLEOTIDE SEQUENCE [LARGE SCALE GENOMIC DNA]</scope>
    <source>
        <strain evidence="15">IBRC-M 10908</strain>
    </source>
</reference>
<dbReference type="Gene3D" id="1.10.340.30">
    <property type="entry name" value="Hypothetical protein, domain 2"/>
    <property type="match status" value="1"/>
</dbReference>
<dbReference type="Proteomes" id="UP001595823">
    <property type="component" value="Unassembled WGS sequence"/>
</dbReference>
<name>A0ABV8TU96_9ACTN</name>
<proteinExistence type="inferred from homology"/>
<dbReference type="Gene3D" id="1.10.1670.10">
    <property type="entry name" value="Helix-hairpin-Helix base-excision DNA repair enzymes (C-terminal)"/>
    <property type="match status" value="1"/>
</dbReference>
<evidence type="ECO:0000313" key="15">
    <source>
        <dbReference type="Proteomes" id="UP001595823"/>
    </source>
</evidence>
<organism evidence="14 15">
    <name type="scientific">Salininema proteolyticum</name>
    <dbReference type="NCBI Taxonomy" id="1607685"/>
    <lineage>
        <taxon>Bacteria</taxon>
        <taxon>Bacillati</taxon>
        <taxon>Actinomycetota</taxon>
        <taxon>Actinomycetes</taxon>
        <taxon>Glycomycetales</taxon>
        <taxon>Glycomycetaceae</taxon>
        <taxon>Salininema</taxon>
    </lineage>
</organism>
<sequence length="296" mass="32620">MPNNPPNEGLVTVLPKRLLPWFDAHNRTELPWRRPETTPWGVLVSEVMSQQTPVSRVAPLWEAWMERWPSPADVADAAGPDILTMWGRLGYPRRAMRLRECAQAIAEKHGNEVPRDLDELRALPGIGVYTAAAVAVFAYGHRHPVVDTNVRRVVARLSGKPDSGTATSQADLDACEALLPEDQATAARLSIALMELGSLVCKAREADCASCPVVDVCGFAYQDIPEGPSRKRQKYTGTNRHVRGNIIELLRQKAPRPRSEIDLAWKDAAMVNEALAQLLHEGLVETDETGLFQLGA</sequence>
<feature type="domain" description="HhH-GPD" evidence="13">
    <location>
        <begin position="48"/>
        <end position="199"/>
    </location>
</feature>
<dbReference type="InterPro" id="IPR044298">
    <property type="entry name" value="MIG/MutY"/>
</dbReference>
<keyword evidence="10" id="KW-0411">Iron-sulfur</keyword>
<evidence type="ECO:0000256" key="10">
    <source>
        <dbReference type="ARBA" id="ARBA00023014"/>
    </source>
</evidence>
<evidence type="ECO:0000256" key="3">
    <source>
        <dbReference type="ARBA" id="ARBA00008343"/>
    </source>
</evidence>
<gene>
    <name evidence="14" type="ORF">ACFPET_01945</name>
</gene>
<evidence type="ECO:0000256" key="8">
    <source>
        <dbReference type="ARBA" id="ARBA00022801"/>
    </source>
</evidence>
<accession>A0ABV8TU96</accession>
<dbReference type="InterPro" id="IPR000445">
    <property type="entry name" value="HhH_motif"/>
</dbReference>
<dbReference type="SUPFAM" id="SSF48150">
    <property type="entry name" value="DNA-glycosylase"/>
    <property type="match status" value="1"/>
</dbReference>